<dbReference type="AlphaFoldDB" id="A0A226DSF0"/>
<keyword evidence="1" id="KW-0472">Membrane</keyword>
<evidence type="ECO:0000256" key="1">
    <source>
        <dbReference type="SAM" id="Phobius"/>
    </source>
</evidence>
<feature type="transmembrane region" description="Helical" evidence="1">
    <location>
        <begin position="312"/>
        <end position="333"/>
    </location>
</feature>
<feature type="transmembrane region" description="Helical" evidence="1">
    <location>
        <begin position="49"/>
        <end position="70"/>
    </location>
</feature>
<evidence type="ECO:0000313" key="2">
    <source>
        <dbReference type="EMBL" id="OXA48143.1"/>
    </source>
</evidence>
<reference evidence="2 3" key="1">
    <citation type="submission" date="2015-12" db="EMBL/GenBank/DDBJ databases">
        <title>The genome of Folsomia candida.</title>
        <authorList>
            <person name="Faddeeva A."/>
            <person name="Derks M.F."/>
            <person name="Anvar Y."/>
            <person name="Smit S."/>
            <person name="Van Straalen N."/>
            <person name="Roelofs D."/>
        </authorList>
    </citation>
    <scope>NUCLEOTIDE SEQUENCE [LARGE SCALE GENOMIC DNA]</scope>
    <source>
        <strain evidence="2 3">VU population</strain>
        <tissue evidence="2">Whole body</tissue>
    </source>
</reference>
<protein>
    <submittedName>
        <fullName evidence="2">Uncharacterized protein</fullName>
    </submittedName>
</protein>
<dbReference type="Proteomes" id="UP000198287">
    <property type="component" value="Unassembled WGS sequence"/>
</dbReference>
<feature type="transmembrane region" description="Helical" evidence="1">
    <location>
        <begin position="144"/>
        <end position="166"/>
    </location>
</feature>
<keyword evidence="3" id="KW-1185">Reference proteome</keyword>
<accession>A0A226DSF0</accession>
<keyword evidence="1" id="KW-0812">Transmembrane</keyword>
<organism evidence="2 3">
    <name type="scientific">Folsomia candida</name>
    <name type="common">Springtail</name>
    <dbReference type="NCBI Taxonomy" id="158441"/>
    <lineage>
        <taxon>Eukaryota</taxon>
        <taxon>Metazoa</taxon>
        <taxon>Ecdysozoa</taxon>
        <taxon>Arthropoda</taxon>
        <taxon>Hexapoda</taxon>
        <taxon>Collembola</taxon>
        <taxon>Entomobryomorpha</taxon>
        <taxon>Isotomoidea</taxon>
        <taxon>Isotomidae</taxon>
        <taxon>Proisotominae</taxon>
        <taxon>Folsomia</taxon>
    </lineage>
</organism>
<comment type="caution">
    <text evidence="2">The sequence shown here is derived from an EMBL/GenBank/DDBJ whole genome shotgun (WGS) entry which is preliminary data.</text>
</comment>
<evidence type="ECO:0000313" key="3">
    <source>
        <dbReference type="Proteomes" id="UP000198287"/>
    </source>
</evidence>
<proteinExistence type="predicted"/>
<feature type="transmembrane region" description="Helical" evidence="1">
    <location>
        <begin position="284"/>
        <end position="305"/>
    </location>
</feature>
<feature type="transmembrane region" description="Helical" evidence="1">
    <location>
        <begin position="77"/>
        <end position="99"/>
    </location>
</feature>
<sequence length="413" mass="47306">MKPHNLETIRLFNRLYYTRPFFWSRLPIRLTLKGESVHLAKSDKFSDTIAPLVLSFLCAARMGLAAFLGIRNPDTTPLGAFMVFVYQWFFGVHLVYFFLNVMINLGFGDLLIHTAALGLPYVEQLRKAVPAQRKLSRRPGLLDYTIRFLVWAGITFPPPLCIPVIFLRLDPEAIIMSFISGKFPEIYSLAVWLSFGWTNALNLFLFLVRYFIVLLLTMDLFRCVLLLAIIIIGLGIQLFKNLIDFADAYFDRVLSLGRQSDMQHLKVYSHVAIIYRTYAAIGKFGSFITITVGGASFVLFLYIVIRTRSKMPLVFILLSIFGALVTVYVQMLVCNFGAYINQKSKNLLQKYKKGLRSIGDLRKRKEMTRWIRSLQPLAIHVDLGEVTLFILDKEGKVFVFRQMLEYATSAILA</sequence>
<feature type="transmembrane region" description="Helical" evidence="1">
    <location>
        <begin position="220"/>
        <end position="239"/>
    </location>
</feature>
<keyword evidence="1" id="KW-1133">Transmembrane helix</keyword>
<gene>
    <name evidence="2" type="ORF">Fcan01_17502</name>
</gene>
<name>A0A226DSF0_FOLCA</name>
<feature type="transmembrane region" description="Helical" evidence="1">
    <location>
        <begin position="186"/>
        <end position="208"/>
    </location>
</feature>
<dbReference type="EMBL" id="LNIX01000012">
    <property type="protein sequence ID" value="OXA48143.1"/>
    <property type="molecule type" value="Genomic_DNA"/>
</dbReference>